<dbReference type="Pfam" id="PF20066">
    <property type="entry name" value="Glyoxalase_8"/>
    <property type="match status" value="1"/>
</dbReference>
<feature type="domain" description="Glyoxalase-related protein" evidence="2">
    <location>
        <begin position="3"/>
        <end position="55"/>
    </location>
</feature>
<dbReference type="InterPro" id="IPR045517">
    <property type="entry name" value="Glyoxalase_8"/>
</dbReference>
<dbReference type="RefSeq" id="WP_096012444.1">
    <property type="nucleotide sequence ID" value="NZ_CP193908.1"/>
</dbReference>
<dbReference type="EMBL" id="QGHF01000001">
    <property type="protein sequence ID" value="PWL00427.1"/>
    <property type="molecule type" value="Genomic_DNA"/>
</dbReference>
<comment type="caution">
    <text evidence="3">The sequence shown here is derived from an EMBL/GenBank/DDBJ whole genome shotgun (WGS) entry which is preliminary data.</text>
</comment>
<dbReference type="InterPro" id="IPR000335">
    <property type="entry name" value="Bleomycin-R"/>
</dbReference>
<proteinExistence type="predicted"/>
<dbReference type="SUPFAM" id="SSF54593">
    <property type="entry name" value="Glyoxalase/Bleomycin resistance protein/Dihydroxybiphenyl dioxygenase"/>
    <property type="match status" value="1"/>
</dbReference>
<sequence length="176" mass="20010">MLSIEQAKQMATKLKSSLAQRDLTLSHSAALETVAHQLGFRDWNTASATLPAQIPPSAVSFSKTIPILRIFDERKAREFYLDFLSFSAEFEHRFEPGLPLYMGIVRNGLQLHLSEHHGDASPGATVFIPVQNIQVFRDELHEKKYGYGRPDIVEQDWGRVMEVHDPFGNRLRFCQG</sequence>
<dbReference type="Gene3D" id="3.10.180.10">
    <property type="entry name" value="2,3-Dihydroxybiphenyl 1,2-Dioxygenase, domain 1"/>
    <property type="match status" value="1"/>
</dbReference>
<dbReference type="Pfam" id="PF19581">
    <property type="entry name" value="Glyoxalase_7"/>
    <property type="match status" value="1"/>
</dbReference>
<dbReference type="GO" id="GO:0046677">
    <property type="term" value="P:response to antibiotic"/>
    <property type="evidence" value="ECO:0007669"/>
    <property type="project" value="UniProtKB-KW"/>
</dbReference>
<dbReference type="CDD" id="cd08349">
    <property type="entry name" value="BLMA_like"/>
    <property type="match status" value="1"/>
</dbReference>
<reference evidence="3 4" key="1">
    <citation type="submission" date="2018-05" db="EMBL/GenBank/DDBJ databases">
        <title>Genomic Encyclopedia of Type Strains, Phase IV (KMG-V): Genome sequencing to study the core and pangenomes of soil and plant-associated prokaryotes.</title>
        <authorList>
            <person name="Whitman W."/>
        </authorList>
    </citation>
    <scope>NUCLEOTIDE SEQUENCE [LARGE SCALE GENOMIC DNA]</scope>
    <source>
        <strain evidence="3 4">PNA 200-10</strain>
    </source>
</reference>
<dbReference type="Proteomes" id="UP000245981">
    <property type="component" value="Unassembled WGS sequence"/>
</dbReference>
<gene>
    <name evidence="3" type="ORF">C7431_101233</name>
</gene>
<dbReference type="AlphaFoldDB" id="A0A2V2BF41"/>
<evidence type="ECO:0000259" key="2">
    <source>
        <dbReference type="Pfam" id="PF20066"/>
    </source>
</evidence>
<dbReference type="InterPro" id="IPR029068">
    <property type="entry name" value="Glyas_Bleomycin-R_OHBP_Dase"/>
</dbReference>
<dbReference type="OrthoDB" id="9803104at2"/>
<accession>A0A2V2BF41</accession>
<keyword evidence="1" id="KW-0046">Antibiotic resistance</keyword>
<dbReference type="STRING" id="574096.HA38_00725"/>
<protein>
    <recommendedName>
        <fullName evidence="2">Glyoxalase-related protein domain-containing protein</fullName>
    </recommendedName>
</protein>
<organism evidence="3 4">
    <name type="scientific">Pantoea allii</name>
    <dbReference type="NCBI Taxonomy" id="574096"/>
    <lineage>
        <taxon>Bacteria</taxon>
        <taxon>Pseudomonadati</taxon>
        <taxon>Pseudomonadota</taxon>
        <taxon>Gammaproteobacteria</taxon>
        <taxon>Enterobacterales</taxon>
        <taxon>Erwiniaceae</taxon>
        <taxon>Pantoea</taxon>
    </lineage>
</organism>
<evidence type="ECO:0000256" key="1">
    <source>
        <dbReference type="ARBA" id="ARBA00023251"/>
    </source>
</evidence>
<evidence type="ECO:0000313" key="3">
    <source>
        <dbReference type="EMBL" id="PWL00427.1"/>
    </source>
</evidence>
<evidence type="ECO:0000313" key="4">
    <source>
        <dbReference type="Proteomes" id="UP000245981"/>
    </source>
</evidence>
<name>A0A2V2BF41_9GAMM</name>